<dbReference type="STRING" id="320771.Cflav_PD2632"/>
<dbReference type="InterPro" id="IPR011042">
    <property type="entry name" value="6-blade_b-propeller_TolB-like"/>
</dbReference>
<evidence type="ECO:0000256" key="1">
    <source>
        <dbReference type="ARBA" id="ARBA00009820"/>
    </source>
</evidence>
<comment type="similarity">
    <text evidence="1">Belongs to the TolB family.</text>
</comment>
<feature type="chain" id="PRO_5002893070" evidence="3">
    <location>
        <begin position="23"/>
        <end position="392"/>
    </location>
</feature>
<evidence type="ECO:0000256" key="2">
    <source>
        <dbReference type="SAM" id="MobiDB-lite"/>
    </source>
</evidence>
<evidence type="ECO:0000256" key="3">
    <source>
        <dbReference type="SAM" id="SignalP"/>
    </source>
</evidence>
<dbReference type="PANTHER" id="PTHR36842">
    <property type="entry name" value="PROTEIN TOLB HOMOLOG"/>
    <property type="match status" value="1"/>
</dbReference>
<accession>B9XKH3</accession>
<feature type="region of interest" description="Disordered" evidence="2">
    <location>
        <begin position="373"/>
        <end position="392"/>
    </location>
</feature>
<dbReference type="AlphaFoldDB" id="B9XKH3"/>
<name>B9XKH3_PEDPL</name>
<feature type="signal peptide" evidence="3">
    <location>
        <begin position="1"/>
        <end position="22"/>
    </location>
</feature>
<gene>
    <name evidence="4" type="ORF">Cflav_PD2632</name>
</gene>
<dbReference type="OrthoDB" id="9774911at2"/>
<keyword evidence="5" id="KW-1185">Reference proteome</keyword>
<keyword evidence="3" id="KW-0732">Signal</keyword>
<dbReference type="Proteomes" id="UP000003688">
    <property type="component" value="Unassembled WGS sequence"/>
</dbReference>
<dbReference type="InterPro" id="IPR011659">
    <property type="entry name" value="WD40"/>
</dbReference>
<dbReference type="SUPFAM" id="SSF69304">
    <property type="entry name" value="Tricorn protease N-terminal domain"/>
    <property type="match status" value="1"/>
</dbReference>
<dbReference type="Gene3D" id="2.120.10.30">
    <property type="entry name" value="TolB, C-terminal domain"/>
    <property type="match status" value="1"/>
</dbReference>
<comment type="caution">
    <text evidence="4">The sequence shown here is derived from an EMBL/GenBank/DDBJ whole genome shotgun (WGS) entry which is preliminary data.</text>
</comment>
<evidence type="ECO:0000313" key="5">
    <source>
        <dbReference type="Proteomes" id="UP000003688"/>
    </source>
</evidence>
<feature type="compositionally biased region" description="Polar residues" evidence="2">
    <location>
        <begin position="378"/>
        <end position="392"/>
    </location>
</feature>
<organism evidence="4 5">
    <name type="scientific">Pedosphaera parvula (strain Ellin514)</name>
    <dbReference type="NCBI Taxonomy" id="320771"/>
    <lineage>
        <taxon>Bacteria</taxon>
        <taxon>Pseudomonadati</taxon>
        <taxon>Verrucomicrobiota</taxon>
        <taxon>Pedosphaerae</taxon>
        <taxon>Pedosphaerales</taxon>
        <taxon>Pedosphaeraceae</taxon>
        <taxon>Pedosphaera</taxon>
    </lineage>
</organism>
<proteinExistence type="inferred from homology"/>
<reference evidence="4 5" key="1">
    <citation type="journal article" date="2011" name="J. Bacteriol.">
        <title>Genome sequence of 'Pedosphaera parvula' Ellin514, an aerobic Verrucomicrobial isolate from pasture soil.</title>
        <authorList>
            <person name="Kant R."/>
            <person name="van Passel M.W."/>
            <person name="Sangwan P."/>
            <person name="Palva A."/>
            <person name="Lucas S."/>
            <person name="Copeland A."/>
            <person name="Lapidus A."/>
            <person name="Glavina Del Rio T."/>
            <person name="Dalin E."/>
            <person name="Tice H."/>
            <person name="Bruce D."/>
            <person name="Goodwin L."/>
            <person name="Pitluck S."/>
            <person name="Chertkov O."/>
            <person name="Larimer F.W."/>
            <person name="Land M.L."/>
            <person name="Hauser L."/>
            <person name="Brettin T.S."/>
            <person name="Detter J.C."/>
            <person name="Han S."/>
            <person name="de Vos W.M."/>
            <person name="Janssen P.H."/>
            <person name="Smidt H."/>
        </authorList>
    </citation>
    <scope>NUCLEOTIDE SEQUENCE [LARGE SCALE GENOMIC DNA]</scope>
    <source>
        <strain evidence="4 5">Ellin514</strain>
    </source>
</reference>
<dbReference type="RefSeq" id="WP_007416316.1">
    <property type="nucleotide sequence ID" value="NZ_ABOX02000025.1"/>
</dbReference>
<sequence precursor="true">MKINFFKIAALALVLSAGTLFAEDHVIPIVKPGNEPGITPPTPIVISGFSDEVAHVLNYDLTVMGFTNVPSGTPNVPVVSGSNNGNVQGQLSYGKTVLFSKAYSGASTRSQAHRLADDVVLKLTSVNGIASTRIAFKVDTGAQSEIYVSDFDGHNPQAVTSDNTIVASPCWFPGRLALCYLTYKLGPAKVFYQNLATGERRNVAQYPGDGISPAVSKDGKVAMVLSKSGSPDLYVCNLDGSGMKQLTHTREDESSPCFSPDGQWICFASKGGERRALSKVSVDGGSVKRIPTAGVSNPSEPDWSPDGKYIVFTSQNSRGFNICVVPAEGGTAIVLTEGEDPSWAPNSRTVVFARRKGGNRVLSLLDVPTKQVKDVSRVSGNSAGNSQPSWAR</sequence>
<dbReference type="Pfam" id="PF07676">
    <property type="entry name" value="PD40"/>
    <property type="match status" value="4"/>
</dbReference>
<dbReference type="EMBL" id="ABOX02000025">
    <property type="protein sequence ID" value="EEF59643.1"/>
    <property type="molecule type" value="Genomic_DNA"/>
</dbReference>
<protein>
    <submittedName>
        <fullName evidence="4">WD40 domain protein beta Propeller</fullName>
    </submittedName>
</protein>
<evidence type="ECO:0000313" key="4">
    <source>
        <dbReference type="EMBL" id="EEF59643.1"/>
    </source>
</evidence>
<dbReference type="PANTHER" id="PTHR36842:SF1">
    <property type="entry name" value="PROTEIN TOLB"/>
    <property type="match status" value="1"/>
</dbReference>